<gene>
    <name evidence="3" type="ORF">RFI_26789</name>
</gene>
<dbReference type="CDD" id="cd09487">
    <property type="entry name" value="SAM_superfamily"/>
    <property type="match status" value="1"/>
</dbReference>
<dbReference type="InterPro" id="IPR013761">
    <property type="entry name" value="SAM/pointed_sf"/>
</dbReference>
<evidence type="ECO:0000313" key="3">
    <source>
        <dbReference type="EMBL" id="ETO10586.1"/>
    </source>
</evidence>
<dbReference type="Gene3D" id="1.10.150.50">
    <property type="entry name" value="Transcription Factor, Ets-1"/>
    <property type="match status" value="1"/>
</dbReference>
<dbReference type="InterPro" id="IPR001660">
    <property type="entry name" value="SAM"/>
</dbReference>
<accession>X6MA87</accession>
<organism evidence="3 4">
    <name type="scientific">Reticulomyxa filosa</name>
    <dbReference type="NCBI Taxonomy" id="46433"/>
    <lineage>
        <taxon>Eukaryota</taxon>
        <taxon>Sar</taxon>
        <taxon>Rhizaria</taxon>
        <taxon>Retaria</taxon>
        <taxon>Foraminifera</taxon>
        <taxon>Monothalamids</taxon>
        <taxon>Reticulomyxidae</taxon>
        <taxon>Reticulomyxa</taxon>
    </lineage>
</organism>
<dbReference type="SUPFAM" id="SSF47769">
    <property type="entry name" value="SAM/Pointed domain"/>
    <property type="match status" value="1"/>
</dbReference>
<dbReference type="EMBL" id="ASPP01023373">
    <property type="protein sequence ID" value="ETO10586.1"/>
    <property type="molecule type" value="Genomic_DNA"/>
</dbReference>
<evidence type="ECO:0000313" key="4">
    <source>
        <dbReference type="Proteomes" id="UP000023152"/>
    </source>
</evidence>
<proteinExistence type="predicted"/>
<keyword evidence="1" id="KW-0175">Coiled coil</keyword>
<evidence type="ECO:0000256" key="1">
    <source>
        <dbReference type="SAM" id="Coils"/>
    </source>
</evidence>
<comment type="caution">
    <text evidence="3">The sequence shown here is derived from an EMBL/GenBank/DDBJ whole genome shotgun (WGS) entry which is preliminary data.</text>
</comment>
<dbReference type="Pfam" id="PF07647">
    <property type="entry name" value="SAM_2"/>
    <property type="match status" value="1"/>
</dbReference>
<sequence length="187" mass="21861">MIGKQKNIGERNMTSFEELVEWLKTLRCDMYAEKMKQKGITSLSILRAMNNEELKKKLNEVFRGCDLSDKRRLMIALEKTKTKTITPIANDSSSENEEIQKCEEELMQTIDDKFEQKEKLLDEQLRQIAEIESQIKKTMEDAQMLCDDGYDDDAKQILHQSLKSTQETITEMRKAIKFVDADIDFHL</sequence>
<feature type="coiled-coil region" evidence="1">
    <location>
        <begin position="103"/>
        <end position="141"/>
    </location>
</feature>
<evidence type="ECO:0000259" key="2">
    <source>
        <dbReference type="PROSITE" id="PS50105"/>
    </source>
</evidence>
<name>X6MA87_RETFI</name>
<dbReference type="PROSITE" id="PS50105">
    <property type="entry name" value="SAM_DOMAIN"/>
    <property type="match status" value="1"/>
</dbReference>
<dbReference type="Proteomes" id="UP000023152">
    <property type="component" value="Unassembled WGS sequence"/>
</dbReference>
<keyword evidence="4" id="KW-1185">Reference proteome</keyword>
<feature type="domain" description="SAM" evidence="2">
    <location>
        <begin position="14"/>
        <end position="83"/>
    </location>
</feature>
<protein>
    <recommendedName>
        <fullName evidence="2">SAM domain-containing protein</fullName>
    </recommendedName>
</protein>
<reference evidence="3 4" key="1">
    <citation type="journal article" date="2013" name="Curr. Biol.">
        <title>The Genome of the Foraminiferan Reticulomyxa filosa.</title>
        <authorList>
            <person name="Glockner G."/>
            <person name="Hulsmann N."/>
            <person name="Schleicher M."/>
            <person name="Noegel A.A."/>
            <person name="Eichinger L."/>
            <person name="Gallinger C."/>
            <person name="Pawlowski J."/>
            <person name="Sierra R."/>
            <person name="Euteneuer U."/>
            <person name="Pillet L."/>
            <person name="Moustafa A."/>
            <person name="Platzer M."/>
            <person name="Groth M."/>
            <person name="Szafranski K."/>
            <person name="Schliwa M."/>
        </authorList>
    </citation>
    <scope>NUCLEOTIDE SEQUENCE [LARGE SCALE GENOMIC DNA]</scope>
</reference>
<dbReference type="AlphaFoldDB" id="X6MA87"/>